<dbReference type="CDD" id="cd03020">
    <property type="entry name" value="DsbA_DsbC_DsbG"/>
    <property type="match status" value="1"/>
</dbReference>
<feature type="chain" id="PRO_5044965036" description="Thiol:disulfide interchange protein" evidence="7">
    <location>
        <begin position="21"/>
        <end position="233"/>
    </location>
</feature>
<name>A0ABU6DV65_9GAMM</name>
<keyword evidence="4 7" id="KW-0574">Periplasm</keyword>
<accession>A0ABU6DV65</accession>
<dbReference type="InterPro" id="IPR009094">
    <property type="entry name" value="DiS-bond_isomerase_DsbC/G_N_sf"/>
</dbReference>
<dbReference type="PANTHER" id="PTHR35272">
    <property type="entry name" value="THIOL:DISULFIDE INTERCHANGE PROTEIN DSBC-RELATED"/>
    <property type="match status" value="1"/>
</dbReference>
<keyword evidence="5" id="KW-1015">Disulfide bond</keyword>
<dbReference type="InterPro" id="IPR036249">
    <property type="entry name" value="Thioredoxin-like_sf"/>
</dbReference>
<sequence>MWKIRSVLLMNLLVSTSLFSDVSTLSVQLKKQYPNLDFQHLQSTEMKGVYSASLDQQVVYVDERAEHILVGSMIRLKDQKNLTKDLMIQNNKVDWDTLPLQDAIKIVKGNGQHKIAVFSDPNCPYCKKLEPELDRLTNVTIYVFLYPIRPESVFSSKQVWCSTSRPYYWNKLIRENINPQNDASCDNPIQKNLLLGKKIGIEGTPGIIFSNGFKTLGYMSADEIEKILKNTGI</sequence>
<protein>
    <recommendedName>
        <fullName evidence="7">Thiol:disulfide interchange protein</fullName>
    </recommendedName>
</protein>
<dbReference type="Gene3D" id="3.40.30.10">
    <property type="entry name" value="Glutaredoxin"/>
    <property type="match status" value="1"/>
</dbReference>
<proteinExistence type="inferred from homology"/>
<dbReference type="InterPro" id="IPR012336">
    <property type="entry name" value="Thioredoxin-like_fold"/>
</dbReference>
<keyword evidence="6 7" id="KW-0676">Redox-active center</keyword>
<organism evidence="10 11">
    <name type="scientific">Acinetobacter pollinis</name>
    <dbReference type="NCBI Taxonomy" id="2605270"/>
    <lineage>
        <taxon>Bacteria</taxon>
        <taxon>Pseudomonadati</taxon>
        <taxon>Pseudomonadota</taxon>
        <taxon>Gammaproteobacteria</taxon>
        <taxon>Moraxellales</taxon>
        <taxon>Moraxellaceae</taxon>
        <taxon>Acinetobacter</taxon>
    </lineage>
</organism>
<dbReference type="InterPro" id="IPR051470">
    <property type="entry name" value="Thiol:disulfide_interchange"/>
</dbReference>
<dbReference type="Proteomes" id="UP001339883">
    <property type="component" value="Unassembled WGS sequence"/>
</dbReference>
<dbReference type="InterPro" id="IPR018950">
    <property type="entry name" value="DiS-bond_isomerase_DsbC/G_N"/>
</dbReference>
<dbReference type="EMBL" id="VTDN01000014">
    <property type="protein sequence ID" value="MEB5477762.1"/>
    <property type="molecule type" value="Genomic_DNA"/>
</dbReference>
<dbReference type="Pfam" id="PF10411">
    <property type="entry name" value="DsbC_N"/>
    <property type="match status" value="1"/>
</dbReference>
<dbReference type="SUPFAM" id="SSF54423">
    <property type="entry name" value="DsbC/DsbG N-terminal domain-like"/>
    <property type="match status" value="1"/>
</dbReference>
<evidence type="ECO:0000256" key="4">
    <source>
        <dbReference type="ARBA" id="ARBA00022764"/>
    </source>
</evidence>
<comment type="caution">
    <text evidence="10">The sequence shown here is derived from an EMBL/GenBank/DDBJ whole genome shotgun (WGS) entry which is preliminary data.</text>
</comment>
<evidence type="ECO:0000256" key="7">
    <source>
        <dbReference type="RuleBase" id="RU364038"/>
    </source>
</evidence>
<dbReference type="PROSITE" id="PS00194">
    <property type="entry name" value="THIOREDOXIN_1"/>
    <property type="match status" value="1"/>
</dbReference>
<evidence type="ECO:0000259" key="9">
    <source>
        <dbReference type="Pfam" id="PF13098"/>
    </source>
</evidence>
<evidence type="ECO:0000313" key="11">
    <source>
        <dbReference type="Proteomes" id="UP001339883"/>
    </source>
</evidence>
<evidence type="ECO:0000313" key="10">
    <source>
        <dbReference type="EMBL" id="MEB5477762.1"/>
    </source>
</evidence>
<keyword evidence="11" id="KW-1185">Reference proteome</keyword>
<evidence type="ECO:0000256" key="3">
    <source>
        <dbReference type="ARBA" id="ARBA00022729"/>
    </source>
</evidence>
<comment type="subcellular location">
    <subcellularLocation>
        <location evidence="1 7">Periplasm</location>
    </subcellularLocation>
</comment>
<evidence type="ECO:0000256" key="6">
    <source>
        <dbReference type="ARBA" id="ARBA00023284"/>
    </source>
</evidence>
<feature type="domain" description="Thioredoxin-like fold" evidence="9">
    <location>
        <begin position="107"/>
        <end position="228"/>
    </location>
</feature>
<keyword evidence="3 7" id="KW-0732">Signal</keyword>
<evidence type="ECO:0000256" key="5">
    <source>
        <dbReference type="ARBA" id="ARBA00023157"/>
    </source>
</evidence>
<gene>
    <name evidence="10" type="ORF">I2F25_12040</name>
</gene>
<reference evidence="10 11" key="1">
    <citation type="submission" date="2019-08" db="EMBL/GenBank/DDBJ databases">
        <title>Five species of Acinetobacter isolated from floral nectar and animal pollinators.</title>
        <authorList>
            <person name="Hendry T.A."/>
        </authorList>
    </citation>
    <scope>NUCLEOTIDE SEQUENCE [LARGE SCALE GENOMIC DNA]</scope>
    <source>
        <strain evidence="10 11">MD18.27</strain>
    </source>
</reference>
<dbReference type="Pfam" id="PF13098">
    <property type="entry name" value="Thioredoxin_2"/>
    <property type="match status" value="1"/>
</dbReference>
<dbReference type="SUPFAM" id="SSF52833">
    <property type="entry name" value="Thioredoxin-like"/>
    <property type="match status" value="1"/>
</dbReference>
<dbReference type="Gene3D" id="3.10.450.70">
    <property type="entry name" value="Disulphide bond isomerase, DsbC/G, N-terminal"/>
    <property type="match status" value="1"/>
</dbReference>
<dbReference type="InterPro" id="IPR017937">
    <property type="entry name" value="Thioredoxin_CS"/>
</dbReference>
<comment type="function">
    <text evidence="7">Required for disulfide bond formation in some periplasmic proteins. Acts by transferring its disulfide bond to other proteins and is reduced in the process.</text>
</comment>
<feature type="domain" description="Disulphide bond isomerase DsbC/G N-terminal" evidence="8">
    <location>
        <begin position="25"/>
        <end position="83"/>
    </location>
</feature>
<dbReference type="InterPro" id="IPR033954">
    <property type="entry name" value="DiS-bond_Isoase_DsbC/G"/>
</dbReference>
<feature type="signal peptide" evidence="7">
    <location>
        <begin position="1"/>
        <end position="20"/>
    </location>
</feature>
<dbReference type="RefSeq" id="WP_325776148.1">
    <property type="nucleotide sequence ID" value="NZ_VTDN01000014.1"/>
</dbReference>
<evidence type="ECO:0000256" key="1">
    <source>
        <dbReference type="ARBA" id="ARBA00004418"/>
    </source>
</evidence>
<comment type="similarity">
    <text evidence="2 7">Belongs to the thioredoxin family. DsbC subfamily.</text>
</comment>
<evidence type="ECO:0000259" key="8">
    <source>
        <dbReference type="Pfam" id="PF10411"/>
    </source>
</evidence>
<dbReference type="PANTHER" id="PTHR35272:SF3">
    <property type="entry name" value="THIOL:DISULFIDE INTERCHANGE PROTEIN DSBC"/>
    <property type="match status" value="1"/>
</dbReference>
<evidence type="ECO:0000256" key="2">
    <source>
        <dbReference type="ARBA" id="ARBA00009813"/>
    </source>
</evidence>